<evidence type="ECO:0000313" key="3">
    <source>
        <dbReference type="Proteomes" id="UP001166674"/>
    </source>
</evidence>
<protein>
    <submittedName>
        <fullName evidence="2">Inhibitor of growth protein 1</fullName>
    </submittedName>
</protein>
<comment type="caution">
    <text evidence="2">The sequence shown here is derived from an EMBL/GenBank/DDBJ whole genome shotgun (WGS) entry which is preliminary data.</text>
</comment>
<dbReference type="EMBL" id="JAATJV010401300">
    <property type="protein sequence ID" value="MBZ3885621.1"/>
    <property type="molecule type" value="Genomic_DNA"/>
</dbReference>
<dbReference type="Gene3D" id="6.10.140.1740">
    <property type="match status" value="1"/>
</dbReference>
<organism evidence="2 3">
    <name type="scientific">Sciurus carolinensis</name>
    <name type="common">Eastern gray squirrel</name>
    <dbReference type="NCBI Taxonomy" id="30640"/>
    <lineage>
        <taxon>Eukaryota</taxon>
        <taxon>Metazoa</taxon>
        <taxon>Chordata</taxon>
        <taxon>Craniata</taxon>
        <taxon>Vertebrata</taxon>
        <taxon>Euteleostomi</taxon>
        <taxon>Mammalia</taxon>
        <taxon>Eutheria</taxon>
        <taxon>Euarchontoglires</taxon>
        <taxon>Glires</taxon>
        <taxon>Rodentia</taxon>
        <taxon>Sciuromorpha</taxon>
        <taxon>Sciuridae</taxon>
        <taxon>Sciurinae</taxon>
        <taxon>Sciurini</taxon>
        <taxon>Sciurus</taxon>
    </lineage>
</organism>
<sequence length="68" mass="8098">MLSPAKRKQIHLVNYVEDYLDSIESLPLDLLRNISLIQEIDGKYQEILKELNEHYEKLKRETDCAPKR</sequence>
<dbReference type="AlphaFoldDB" id="A0AA41N8A9"/>
<dbReference type="Proteomes" id="UP001166674">
    <property type="component" value="Unassembled WGS sequence"/>
</dbReference>
<reference evidence="2" key="1">
    <citation type="submission" date="2020-03" db="EMBL/GenBank/DDBJ databases">
        <title>Studies in the Genomics of Life Span.</title>
        <authorList>
            <person name="Glass D."/>
        </authorList>
    </citation>
    <scope>NUCLEOTIDE SEQUENCE</scope>
    <source>
        <strain evidence="2">SUZIE</strain>
        <tissue evidence="2">Muscle</tissue>
    </source>
</reference>
<gene>
    <name evidence="2" type="ORF">SUZIE_183845</name>
</gene>
<proteinExistence type="predicted"/>
<feature type="domain" description="Inhibitor of growth protein N-terminal histone-binding" evidence="1">
    <location>
        <begin position="15"/>
        <end position="63"/>
    </location>
</feature>
<keyword evidence="3" id="KW-1185">Reference proteome</keyword>
<evidence type="ECO:0000313" key="2">
    <source>
        <dbReference type="EMBL" id="MBZ3885621.1"/>
    </source>
</evidence>
<evidence type="ECO:0000259" key="1">
    <source>
        <dbReference type="Pfam" id="PF12998"/>
    </source>
</evidence>
<dbReference type="Pfam" id="PF12998">
    <property type="entry name" value="ING"/>
    <property type="match status" value="1"/>
</dbReference>
<name>A0AA41N8A9_SCICA</name>
<accession>A0AA41N8A9</accession>
<dbReference type="InterPro" id="IPR024610">
    <property type="entry name" value="ING_N_histone-binding"/>
</dbReference>